<feature type="transmembrane region" description="Helical" evidence="10">
    <location>
        <begin position="190"/>
        <end position="210"/>
    </location>
</feature>
<dbReference type="EMBL" id="GQ329670">
    <property type="protein sequence ID" value="ADC53903.1"/>
    <property type="molecule type" value="Genomic_DNA"/>
</dbReference>
<evidence type="ECO:0000313" key="11">
    <source>
        <dbReference type="EMBL" id="ADC53903.1"/>
    </source>
</evidence>
<evidence type="ECO:0000256" key="9">
    <source>
        <dbReference type="SAM" id="MobiDB-lite"/>
    </source>
</evidence>
<name>D3IZE9_9POXV</name>
<keyword evidence="7" id="KW-1015">Disulfide bond</keyword>
<evidence type="ECO:0000256" key="5">
    <source>
        <dbReference type="ARBA" id="ARBA00022989"/>
    </source>
</evidence>
<evidence type="ECO:0000256" key="1">
    <source>
        <dbReference type="ARBA" id="ARBA00004381"/>
    </source>
</evidence>
<dbReference type="InterPro" id="IPR003472">
    <property type="entry name" value="Virion_mem_poxvirus_L1"/>
</dbReference>
<keyword evidence="3" id="KW-0261">Viral envelope protein</keyword>
<sequence length="229" mass="24087">MPPRTPRTPPTPPRPPEPTPAAPGSLYDVFLARFLRRLAARAAPASAACAVRVGAVRGRLRNCELVVLNRCHTDAADSLALASAALAETLAELPRADKLAVAKELGVDPEHPQLTPDPACAGESALAQNIDVQTLDLGDCGDPRGRRLRVALVNSGHAAANCALARVATALTRRVPASRHGLAEGGTPPWTLLLAVAAVTVLGVVAVSLLRRALRIRFQYSKPLNTLRV</sequence>
<keyword evidence="3" id="KW-0946">Virion</keyword>
<organism evidence="11 12">
    <name type="scientific">Pseudocowpox virus</name>
    <dbReference type="NCBI Taxonomy" id="129726"/>
    <lineage>
        <taxon>Viruses</taxon>
        <taxon>Varidnaviria</taxon>
        <taxon>Bamfordvirae</taxon>
        <taxon>Nucleocytoviricota</taxon>
        <taxon>Pokkesviricetes</taxon>
        <taxon>Chitovirales</taxon>
        <taxon>Poxviridae</taxon>
        <taxon>Chordopoxvirinae</taxon>
        <taxon>Parapoxvirus</taxon>
        <taxon>Parapoxvirus pseudocowpox</taxon>
    </lineage>
</organism>
<dbReference type="OrthoDB" id="24451at10239"/>
<evidence type="ECO:0000256" key="4">
    <source>
        <dbReference type="ARBA" id="ARBA00022921"/>
    </source>
</evidence>
<evidence type="ECO:0000256" key="7">
    <source>
        <dbReference type="ARBA" id="ARBA00023157"/>
    </source>
</evidence>
<dbReference type="Pfam" id="PF02442">
    <property type="entry name" value="L1R_F9L"/>
    <property type="match status" value="1"/>
</dbReference>
<feature type="compositionally biased region" description="Pro residues" evidence="9">
    <location>
        <begin position="1"/>
        <end position="21"/>
    </location>
</feature>
<accession>D3IZE9</accession>
<dbReference type="RefSeq" id="YP_003457307.1">
    <property type="nucleotide sequence ID" value="NC_013804.1"/>
</dbReference>
<protein>
    <submittedName>
        <fullName evidence="11">Membrane protein</fullName>
    </submittedName>
</protein>
<evidence type="ECO:0000256" key="8">
    <source>
        <dbReference type="ARBA" id="ARBA00034668"/>
    </source>
</evidence>
<keyword evidence="5 10" id="KW-1133">Transmembrane helix</keyword>
<evidence type="ECO:0000256" key="2">
    <source>
        <dbReference type="ARBA" id="ARBA00022692"/>
    </source>
</evidence>
<comment type="function">
    <text evidence="8">Component of the entry fusion complex (EFC), which consists of 11 proteins. During cell infection, this complex mediates entry of the virion core into the host cytoplasm by a two-step mechanism consisting of lipid mixing of the viral and cellular membranes and subsequent pore formation.</text>
</comment>
<evidence type="ECO:0000256" key="6">
    <source>
        <dbReference type="ARBA" id="ARBA00023136"/>
    </source>
</evidence>
<evidence type="ECO:0000313" key="12">
    <source>
        <dbReference type="Proteomes" id="UP000117145"/>
    </source>
</evidence>
<dbReference type="KEGG" id="vg:8797205"/>
<dbReference type="GO" id="GO:0019031">
    <property type="term" value="C:viral envelope"/>
    <property type="evidence" value="ECO:0007669"/>
    <property type="project" value="UniProtKB-KW"/>
</dbReference>
<dbReference type="GO" id="GO:0055036">
    <property type="term" value="C:virion membrane"/>
    <property type="evidence" value="ECO:0007669"/>
    <property type="project" value="UniProtKB-SubCell"/>
</dbReference>
<keyword evidence="2 10" id="KW-0812">Transmembrane</keyword>
<keyword evidence="12" id="KW-1185">Reference proteome</keyword>
<keyword evidence="6 10" id="KW-0472">Membrane</keyword>
<comment type="subcellular location">
    <subcellularLocation>
        <location evidence="1">Virion membrane</location>
        <topology evidence="1">Single-pass membrane protein</topology>
    </subcellularLocation>
</comment>
<dbReference type="GeneID" id="8797205"/>
<evidence type="ECO:0000256" key="10">
    <source>
        <dbReference type="SAM" id="Phobius"/>
    </source>
</evidence>
<dbReference type="Proteomes" id="UP000117145">
    <property type="component" value="Segment"/>
</dbReference>
<dbReference type="RefSeq" id="YP_003457434.1">
    <property type="nucleotide sequence ID" value="NC_013804.1"/>
</dbReference>
<keyword evidence="4" id="KW-0426">Late protein</keyword>
<dbReference type="GeneID" id="8797332"/>
<evidence type="ECO:0000256" key="3">
    <source>
        <dbReference type="ARBA" id="ARBA00022879"/>
    </source>
</evidence>
<dbReference type="EMBL" id="GQ329670">
    <property type="protein sequence ID" value="ADC54030.1"/>
    <property type="molecule type" value="Genomic_DNA"/>
</dbReference>
<proteinExistence type="predicted"/>
<reference evidence="11 12" key="1">
    <citation type="journal article" date="2010" name="J. Gen. Virol.">
        <title>The genome of pseudocowpoxvirus: comparison of a reindeer isolate and a reference strain.</title>
        <authorList>
            <person name="Hautaniemi M."/>
            <person name="Ueda N."/>
            <person name="Tuimala J."/>
            <person name="Mercer A.A."/>
            <person name="Lahdenpera J."/>
            <person name="McInnes C.J."/>
        </authorList>
    </citation>
    <scope>NUCLEOTIDE SEQUENCE [LARGE SCALE GENOMIC DNA]</scope>
    <source>
        <strain evidence="11">VR634</strain>
    </source>
</reference>
<feature type="region of interest" description="Disordered" evidence="9">
    <location>
        <begin position="1"/>
        <end position="22"/>
    </location>
</feature>
<dbReference type="KEGG" id="vg:8797332"/>